<keyword evidence="4 6" id="KW-1133">Transmembrane helix</keyword>
<accession>A0A0H5C605</accession>
<name>A0A0H5C605_CYBJN</name>
<feature type="transmembrane region" description="Helical" evidence="6">
    <location>
        <begin position="174"/>
        <end position="193"/>
    </location>
</feature>
<evidence type="ECO:0000256" key="1">
    <source>
        <dbReference type="ARBA" id="ARBA00004141"/>
    </source>
</evidence>
<keyword evidence="5 6" id="KW-0472">Membrane</keyword>
<evidence type="ECO:0000313" key="8">
    <source>
        <dbReference type="Proteomes" id="UP000038830"/>
    </source>
</evidence>
<evidence type="ECO:0008006" key="9">
    <source>
        <dbReference type="Google" id="ProtNLM"/>
    </source>
</evidence>
<dbReference type="Proteomes" id="UP000038830">
    <property type="component" value="Unassembled WGS sequence"/>
</dbReference>
<evidence type="ECO:0000256" key="6">
    <source>
        <dbReference type="SAM" id="Phobius"/>
    </source>
</evidence>
<reference evidence="8" key="1">
    <citation type="journal article" date="2015" name="J. Biotechnol.">
        <title>The structure of the Cyberlindnera jadinii genome and its relation to Candida utilis analyzed by the occurrence of single nucleotide polymorphisms.</title>
        <authorList>
            <person name="Rupp O."/>
            <person name="Brinkrolf K."/>
            <person name="Buerth C."/>
            <person name="Kunigo M."/>
            <person name="Schneider J."/>
            <person name="Jaenicke S."/>
            <person name="Goesmann A."/>
            <person name="Puehler A."/>
            <person name="Jaeger K.-E."/>
            <person name="Ernst J.F."/>
        </authorList>
    </citation>
    <scope>NUCLEOTIDE SEQUENCE [LARGE SCALE GENOMIC DNA]</scope>
    <source>
        <strain evidence="8">ATCC 18201 / CBS 1600 / BCRC 20928 / JCM 3617 / NBRC 0987 / NRRL Y-1542</strain>
    </source>
</reference>
<dbReference type="Pfam" id="PF01940">
    <property type="entry name" value="DUF92"/>
    <property type="match status" value="1"/>
</dbReference>
<comment type="subcellular location">
    <subcellularLocation>
        <location evidence="1">Membrane</location>
        <topology evidence="1">Multi-pass membrane protein</topology>
    </subcellularLocation>
</comment>
<dbReference type="GO" id="GO:0016020">
    <property type="term" value="C:membrane"/>
    <property type="evidence" value="ECO:0007669"/>
    <property type="project" value="UniProtKB-SubCell"/>
</dbReference>
<dbReference type="InterPro" id="IPR002794">
    <property type="entry name" value="DUF92_TMEM19"/>
</dbReference>
<keyword evidence="3 6" id="KW-0812">Transmembrane</keyword>
<protein>
    <recommendedName>
        <fullName evidence="9">DUF92-domain-containing protein</fullName>
    </recommendedName>
</protein>
<evidence type="ECO:0000256" key="5">
    <source>
        <dbReference type="ARBA" id="ARBA00023136"/>
    </source>
</evidence>
<gene>
    <name evidence="7" type="ORF">BN1211_4004</name>
</gene>
<evidence type="ECO:0000256" key="4">
    <source>
        <dbReference type="ARBA" id="ARBA00022989"/>
    </source>
</evidence>
<feature type="transmembrane region" description="Helical" evidence="6">
    <location>
        <begin position="103"/>
        <end position="120"/>
    </location>
</feature>
<feature type="transmembrane region" description="Helical" evidence="6">
    <location>
        <begin position="205"/>
        <end position="226"/>
    </location>
</feature>
<dbReference type="PANTHER" id="PTHR13353:SF5">
    <property type="entry name" value="TRANSMEMBRANE PROTEIN 19"/>
    <property type="match status" value="1"/>
</dbReference>
<sequence>MKLNMITLSSWPSIVIRGIVLLGVAHRAYTRKTLTPLGVEVALMTGFFHSLPPTNLYLTLLVVFYLTSSKATKYKEEIKSKKTKTPGSDHEATELTQRTHVQVLANSAVATTLIIVSLFVTDPVLDDMLKAGVVGQYCAVIADTWSSELGILSKSSPFLITTFQRVPPGTNGGVTLFGLVAGTTGSALISFVSMFTFKENRVGKFVFFTLIGLLGTLVDSMLGALFQRSVVDKDDGLVLEPLGGERVDEGVLQEMEGHIQVVSGEDMFSNNDVNIVMSVFTTMWCIGLYALLF</sequence>
<feature type="transmembrane region" description="Helical" evidence="6">
    <location>
        <begin position="273"/>
        <end position="292"/>
    </location>
</feature>
<evidence type="ECO:0000256" key="2">
    <source>
        <dbReference type="ARBA" id="ARBA00009012"/>
    </source>
</evidence>
<dbReference type="EMBL" id="CDQK01000004">
    <property type="protein sequence ID" value="CEP23423.1"/>
    <property type="molecule type" value="Genomic_DNA"/>
</dbReference>
<feature type="transmembrane region" description="Helical" evidence="6">
    <location>
        <begin position="54"/>
        <end position="72"/>
    </location>
</feature>
<organism evidence="7 8">
    <name type="scientific">Cyberlindnera jadinii (strain ATCC 18201 / CBS 1600 / BCRC 20928 / JCM 3617 / NBRC 0987 / NRRL Y-1542)</name>
    <name type="common">Torula yeast</name>
    <name type="synonym">Candida utilis</name>
    <dbReference type="NCBI Taxonomy" id="983966"/>
    <lineage>
        <taxon>Eukaryota</taxon>
        <taxon>Fungi</taxon>
        <taxon>Dikarya</taxon>
        <taxon>Ascomycota</taxon>
        <taxon>Saccharomycotina</taxon>
        <taxon>Saccharomycetes</taxon>
        <taxon>Phaffomycetales</taxon>
        <taxon>Phaffomycetaceae</taxon>
        <taxon>Cyberlindnera</taxon>
    </lineage>
</organism>
<comment type="similarity">
    <text evidence="2">Belongs to the TMEM19 family.</text>
</comment>
<evidence type="ECO:0000256" key="3">
    <source>
        <dbReference type="ARBA" id="ARBA00022692"/>
    </source>
</evidence>
<dbReference type="AlphaFoldDB" id="A0A0H5C605"/>
<proteinExistence type="inferred from homology"/>
<evidence type="ECO:0000313" key="7">
    <source>
        <dbReference type="EMBL" id="CEP23423.1"/>
    </source>
</evidence>
<dbReference type="PANTHER" id="PTHR13353">
    <property type="entry name" value="TRANSMEMBRANE PROTEIN 19"/>
    <property type="match status" value="1"/>
</dbReference>